<organism evidence="3 4">
    <name type="scientific">Bifidobacterium longum</name>
    <dbReference type="NCBI Taxonomy" id="216816"/>
    <lineage>
        <taxon>Bacteria</taxon>
        <taxon>Bacillati</taxon>
        <taxon>Actinomycetota</taxon>
        <taxon>Actinomycetes</taxon>
        <taxon>Bifidobacteriales</taxon>
        <taxon>Bifidobacteriaceae</taxon>
        <taxon>Bifidobacterium</taxon>
    </lineage>
</organism>
<sequence>MDDWHDRVLALLDGSGDARRAAFDPNPVVRAHAAGMPLPDRVVERLADDPAACVRARVAARPGLDAALMSTLAHDRDARVRRVLAARTDLDADTLRTLGADLDARVLEAAGFPERARLIRMLPVEPDAPDARKGFGWRR</sequence>
<dbReference type="RefSeq" id="WP_047379522.1">
    <property type="nucleotide sequence ID" value="NZ_CAXSUE010000006.1"/>
</dbReference>
<evidence type="ECO:0000313" key="3">
    <source>
        <dbReference type="EMBL" id="RGW63193.1"/>
    </source>
</evidence>
<dbReference type="Proteomes" id="UP000265775">
    <property type="component" value="Unassembled WGS sequence"/>
</dbReference>
<dbReference type="Proteomes" id="UP001272183">
    <property type="component" value="Unassembled WGS sequence"/>
</dbReference>
<accession>A0A2U0BLB5</accession>
<dbReference type="EMBL" id="JAHOFX010000026">
    <property type="protein sequence ID" value="MBV3439435.1"/>
    <property type="molecule type" value="Genomic_DNA"/>
</dbReference>
<proteinExistence type="predicted"/>
<dbReference type="Proteomes" id="UP001195937">
    <property type="component" value="Unassembled WGS sequence"/>
</dbReference>
<comment type="caution">
    <text evidence="3">The sequence shown here is derived from an EMBL/GenBank/DDBJ whole genome shotgun (WGS) entry which is preliminary data.</text>
</comment>
<evidence type="ECO:0000313" key="2">
    <source>
        <dbReference type="EMBL" id="MDW7546409.1"/>
    </source>
</evidence>
<dbReference type="AlphaFoldDB" id="A0A2U0BLB5"/>
<evidence type="ECO:0000313" key="4">
    <source>
        <dbReference type="Proteomes" id="UP000265775"/>
    </source>
</evidence>
<gene>
    <name evidence="3" type="ORF">DWV59_10665</name>
    <name evidence="1" type="ORF">KSW34_10720</name>
    <name evidence="2" type="ORF">SCX10_06175</name>
</gene>
<dbReference type="EMBL" id="QSAR01000016">
    <property type="protein sequence ID" value="RGW63193.1"/>
    <property type="molecule type" value="Genomic_DNA"/>
</dbReference>
<reference evidence="2" key="3">
    <citation type="submission" date="2023-10" db="EMBL/GenBank/DDBJ databases">
        <title>Supernatant from a Refined Defined Microbial Community Protects Mice from Clostridioides difficile Infection.</title>
        <authorList>
            <person name="Douchant K."/>
            <person name="He S.-M."/>
            <person name="Noordhof C."/>
            <person name="Greenlaw J."/>
            <person name="Schroeter K."/>
            <person name="Vancuren S.J."/>
            <person name="Sjaarda C."/>
            <person name="Allen-Vercoe E."/>
            <person name="Gloor G.B."/>
            <person name="Vanner S.J."/>
            <person name="Petrof E.O."/>
            <person name="Sheth P.M."/>
            <person name="Guzman M."/>
        </authorList>
    </citation>
    <scope>NUCLEOTIDE SEQUENCE</scope>
    <source>
        <strain evidence="2">16-6-I_4_FM</strain>
    </source>
</reference>
<evidence type="ECO:0000313" key="1">
    <source>
        <dbReference type="EMBL" id="MBV3439435.1"/>
    </source>
</evidence>
<protein>
    <recommendedName>
        <fullName evidence="5">Leucine rich repeat variant</fullName>
    </recommendedName>
</protein>
<name>A0A2U0BLB5_BIFLN</name>
<dbReference type="Gene3D" id="1.25.10.10">
    <property type="entry name" value="Leucine-rich Repeat Variant"/>
    <property type="match status" value="1"/>
</dbReference>
<evidence type="ECO:0008006" key="5">
    <source>
        <dbReference type="Google" id="ProtNLM"/>
    </source>
</evidence>
<dbReference type="InterPro" id="IPR011989">
    <property type="entry name" value="ARM-like"/>
</dbReference>
<dbReference type="EMBL" id="JAWUDL010000009">
    <property type="protein sequence ID" value="MDW7546409.1"/>
    <property type="molecule type" value="Genomic_DNA"/>
</dbReference>
<reference evidence="3 4" key="1">
    <citation type="submission" date="2018-08" db="EMBL/GenBank/DDBJ databases">
        <title>A genome reference for cultivated species of the human gut microbiota.</title>
        <authorList>
            <person name="Zou Y."/>
            <person name="Xue W."/>
            <person name="Luo G."/>
        </authorList>
    </citation>
    <scope>NUCLEOTIDE SEQUENCE [LARGE SCALE GENOMIC DNA]</scope>
    <source>
        <strain evidence="3 4">AF11-12</strain>
    </source>
</reference>
<reference evidence="1" key="2">
    <citation type="submission" date="2021-06" db="EMBL/GenBank/DDBJ databases">
        <title>Collection of gut derived symbiotic bacterial strains cultured from healthy donors.</title>
        <authorList>
            <person name="Lin H."/>
            <person name="Littmann E."/>
            <person name="Pamer E.G."/>
        </authorList>
    </citation>
    <scope>NUCLEOTIDE SEQUENCE</scope>
    <source>
        <strain evidence="1">MSK.19.9</strain>
    </source>
</reference>